<feature type="chain" id="PRO_5008265689" evidence="2">
    <location>
        <begin position="17"/>
        <end position="85"/>
    </location>
</feature>
<evidence type="ECO:0000313" key="3">
    <source>
        <dbReference type="EMBL" id="KUI53247.1"/>
    </source>
</evidence>
<evidence type="ECO:0000256" key="2">
    <source>
        <dbReference type="SAM" id="SignalP"/>
    </source>
</evidence>
<feature type="compositionally biased region" description="Basic and acidic residues" evidence="1">
    <location>
        <begin position="45"/>
        <end position="54"/>
    </location>
</feature>
<dbReference type="EMBL" id="KN714668">
    <property type="protein sequence ID" value="KUI53247.1"/>
    <property type="molecule type" value="Genomic_DNA"/>
</dbReference>
<keyword evidence="2" id="KW-0732">Signal</keyword>
<gene>
    <name evidence="3" type="ORF">VP1G_00607</name>
</gene>
<proteinExistence type="predicted"/>
<feature type="region of interest" description="Disordered" evidence="1">
    <location>
        <begin position="19"/>
        <end position="76"/>
    </location>
</feature>
<feature type="signal peptide" evidence="2">
    <location>
        <begin position="1"/>
        <end position="16"/>
    </location>
</feature>
<evidence type="ECO:0000256" key="1">
    <source>
        <dbReference type="SAM" id="MobiDB-lite"/>
    </source>
</evidence>
<dbReference type="OrthoDB" id="3640889at2759"/>
<reference evidence="4" key="1">
    <citation type="submission" date="2014-12" db="EMBL/GenBank/DDBJ databases">
        <title>Genome Sequence of Valsa Canker Pathogens Uncovers a Specific Adaption of Colonization on Woody Bark.</title>
        <authorList>
            <person name="Yin Z."/>
            <person name="Liu H."/>
            <person name="Gao X."/>
            <person name="Li Z."/>
            <person name="Song N."/>
            <person name="Ke X."/>
            <person name="Dai Q."/>
            <person name="Wu Y."/>
            <person name="Sun Y."/>
            <person name="Xu J.-R."/>
            <person name="Kang Z.K."/>
            <person name="Wang L."/>
            <person name="Huang L."/>
        </authorList>
    </citation>
    <scope>NUCLEOTIDE SEQUENCE [LARGE SCALE GENOMIC DNA]</scope>
    <source>
        <strain evidence="4">SXYL134</strain>
    </source>
</reference>
<name>A0A194UNK5_CYTMA</name>
<organism evidence="3 4">
    <name type="scientific">Cytospora mali</name>
    <name type="common">Apple Valsa canker fungus</name>
    <name type="synonym">Valsa mali</name>
    <dbReference type="NCBI Taxonomy" id="578113"/>
    <lineage>
        <taxon>Eukaryota</taxon>
        <taxon>Fungi</taxon>
        <taxon>Dikarya</taxon>
        <taxon>Ascomycota</taxon>
        <taxon>Pezizomycotina</taxon>
        <taxon>Sordariomycetes</taxon>
        <taxon>Sordariomycetidae</taxon>
        <taxon>Diaporthales</taxon>
        <taxon>Cytosporaceae</taxon>
        <taxon>Cytospora</taxon>
    </lineage>
</organism>
<dbReference type="Proteomes" id="UP000078576">
    <property type="component" value="Unassembled WGS sequence"/>
</dbReference>
<sequence>MRQSFLTILLAALATAAPLNPEQPASQALGAIKQRDGTTEFDPDGLFKEKRDGTTEFDPDGAFKEKRDGTTEFDPDGAFKEKLFL</sequence>
<keyword evidence="4" id="KW-1185">Reference proteome</keyword>
<feature type="compositionally biased region" description="Basic and acidic residues" evidence="1">
    <location>
        <begin position="61"/>
        <end position="70"/>
    </location>
</feature>
<dbReference type="AlphaFoldDB" id="A0A194UNK5"/>
<accession>A0A194UNK5</accession>
<evidence type="ECO:0000313" key="4">
    <source>
        <dbReference type="Proteomes" id="UP000078576"/>
    </source>
</evidence>
<protein>
    <submittedName>
        <fullName evidence="3">Uncharacterized protein</fullName>
    </submittedName>
</protein>